<evidence type="ECO:0008006" key="5">
    <source>
        <dbReference type="Google" id="ProtNLM"/>
    </source>
</evidence>
<dbReference type="AlphaFoldDB" id="A0A2S0RCZ8"/>
<evidence type="ECO:0000256" key="2">
    <source>
        <dbReference type="SAM" id="SignalP"/>
    </source>
</evidence>
<sequence length="81" mass="8494">MKNLLMAALVVLGTGTMTFAQTGQPKAAPAKEVKSEKHAKKAEAKEAKAEVKAEAKKTTATVKATTPAKKEVKAVKTTVTK</sequence>
<accession>A0A2S0RCZ8</accession>
<evidence type="ECO:0000256" key="1">
    <source>
        <dbReference type="SAM" id="MobiDB-lite"/>
    </source>
</evidence>
<name>A0A2S0RCZ8_9FLAO</name>
<feature type="signal peptide" evidence="2">
    <location>
        <begin position="1"/>
        <end position="20"/>
    </location>
</feature>
<protein>
    <recommendedName>
        <fullName evidence="5">Acid-shock protein</fullName>
    </recommendedName>
</protein>
<feature type="region of interest" description="Disordered" evidence="1">
    <location>
        <begin position="23"/>
        <end position="81"/>
    </location>
</feature>
<keyword evidence="2" id="KW-0732">Signal</keyword>
<feature type="compositionally biased region" description="Basic and acidic residues" evidence="1">
    <location>
        <begin position="29"/>
        <end position="57"/>
    </location>
</feature>
<evidence type="ECO:0000313" key="3">
    <source>
        <dbReference type="EMBL" id="AWA29514.1"/>
    </source>
</evidence>
<dbReference type="KEGG" id="fmg:HYN48_05095"/>
<dbReference type="RefSeq" id="WP_108370098.1">
    <property type="nucleotide sequence ID" value="NZ_CP028811.1"/>
</dbReference>
<feature type="compositionally biased region" description="Low complexity" evidence="1">
    <location>
        <begin position="58"/>
        <end position="67"/>
    </location>
</feature>
<keyword evidence="4" id="KW-1185">Reference proteome</keyword>
<evidence type="ECO:0000313" key="4">
    <source>
        <dbReference type="Proteomes" id="UP000244193"/>
    </source>
</evidence>
<proteinExistence type="predicted"/>
<dbReference type="EMBL" id="CP028811">
    <property type="protein sequence ID" value="AWA29514.1"/>
    <property type="molecule type" value="Genomic_DNA"/>
</dbReference>
<organism evidence="3 4">
    <name type="scientific">Flavobacterium magnum</name>
    <dbReference type="NCBI Taxonomy" id="2162713"/>
    <lineage>
        <taxon>Bacteria</taxon>
        <taxon>Pseudomonadati</taxon>
        <taxon>Bacteroidota</taxon>
        <taxon>Flavobacteriia</taxon>
        <taxon>Flavobacteriales</taxon>
        <taxon>Flavobacteriaceae</taxon>
        <taxon>Flavobacterium</taxon>
    </lineage>
</organism>
<gene>
    <name evidence="3" type="ORF">HYN48_05095</name>
</gene>
<reference evidence="3 4" key="1">
    <citation type="submission" date="2018-04" db="EMBL/GenBank/DDBJ databases">
        <title>Genome sequencing of Flavobacterium sp. HYN0048.</title>
        <authorList>
            <person name="Yi H."/>
            <person name="Baek C."/>
        </authorList>
    </citation>
    <scope>NUCLEOTIDE SEQUENCE [LARGE SCALE GENOMIC DNA]</scope>
    <source>
        <strain evidence="3 4">HYN0048</strain>
    </source>
</reference>
<dbReference type="Proteomes" id="UP000244193">
    <property type="component" value="Chromosome"/>
</dbReference>
<feature type="chain" id="PRO_5015534506" description="Acid-shock protein" evidence="2">
    <location>
        <begin position="21"/>
        <end position="81"/>
    </location>
</feature>